<gene>
    <name evidence="9" type="ORF">IFR04_007609</name>
</gene>
<dbReference type="EMBL" id="JAFJYH010000109">
    <property type="protein sequence ID" value="KAG4419290.1"/>
    <property type="molecule type" value="Genomic_DNA"/>
</dbReference>
<dbReference type="InterPro" id="IPR013149">
    <property type="entry name" value="ADH-like_C"/>
</dbReference>
<accession>A0A8H7W6V2</accession>
<dbReference type="InterPro" id="IPR011032">
    <property type="entry name" value="GroES-like_sf"/>
</dbReference>
<dbReference type="PANTHER" id="PTHR42940:SF5">
    <property type="entry name" value="ALCOHOL DEHYDROGENASE 2"/>
    <property type="match status" value="1"/>
</dbReference>
<dbReference type="OrthoDB" id="1879366at2759"/>
<evidence type="ECO:0000256" key="7">
    <source>
        <dbReference type="RuleBase" id="RU361277"/>
    </source>
</evidence>
<dbReference type="FunFam" id="3.40.50.720:FF:000039">
    <property type="entry name" value="Alcohol dehydrogenase AdhP"/>
    <property type="match status" value="1"/>
</dbReference>
<evidence type="ECO:0000313" key="9">
    <source>
        <dbReference type="EMBL" id="KAG4419290.1"/>
    </source>
</evidence>
<organism evidence="9 10">
    <name type="scientific">Cadophora malorum</name>
    <dbReference type="NCBI Taxonomy" id="108018"/>
    <lineage>
        <taxon>Eukaryota</taxon>
        <taxon>Fungi</taxon>
        <taxon>Dikarya</taxon>
        <taxon>Ascomycota</taxon>
        <taxon>Pezizomycotina</taxon>
        <taxon>Leotiomycetes</taxon>
        <taxon>Helotiales</taxon>
        <taxon>Ploettnerulaceae</taxon>
        <taxon>Cadophora</taxon>
    </lineage>
</organism>
<evidence type="ECO:0000259" key="8">
    <source>
        <dbReference type="SMART" id="SM00829"/>
    </source>
</evidence>
<reference evidence="9" key="1">
    <citation type="submission" date="2021-02" db="EMBL/GenBank/DDBJ databases">
        <title>Genome sequence Cadophora malorum strain M34.</title>
        <authorList>
            <person name="Stefanovic E."/>
            <person name="Vu D."/>
            <person name="Scully C."/>
            <person name="Dijksterhuis J."/>
            <person name="Roader J."/>
            <person name="Houbraken J."/>
        </authorList>
    </citation>
    <scope>NUCLEOTIDE SEQUENCE</scope>
    <source>
        <strain evidence="9">M34</strain>
    </source>
</reference>
<dbReference type="InterPro" id="IPR013154">
    <property type="entry name" value="ADH-like_N"/>
</dbReference>
<keyword evidence="4 7" id="KW-0862">Zinc</keyword>
<evidence type="ECO:0000256" key="5">
    <source>
        <dbReference type="ARBA" id="ARBA00023002"/>
    </source>
</evidence>
<dbReference type="Gene3D" id="3.40.50.720">
    <property type="entry name" value="NAD(P)-binding Rossmann-like Domain"/>
    <property type="match status" value="1"/>
</dbReference>
<dbReference type="AlphaFoldDB" id="A0A8H7W6V2"/>
<feature type="domain" description="Enoyl reductase (ER)" evidence="8">
    <location>
        <begin position="18"/>
        <end position="350"/>
    </location>
</feature>
<dbReference type="PANTHER" id="PTHR42940">
    <property type="entry name" value="ALCOHOL DEHYDROGENASE 1-RELATED"/>
    <property type="match status" value="1"/>
</dbReference>
<dbReference type="InterPro" id="IPR020843">
    <property type="entry name" value="ER"/>
</dbReference>
<keyword evidence="5" id="KW-0560">Oxidoreductase</keyword>
<keyword evidence="3 7" id="KW-0479">Metal-binding</keyword>
<evidence type="ECO:0000313" key="10">
    <source>
        <dbReference type="Proteomes" id="UP000664132"/>
    </source>
</evidence>
<comment type="cofactor">
    <cofactor evidence="1 7">
        <name>Zn(2+)</name>
        <dbReference type="ChEBI" id="CHEBI:29105"/>
    </cofactor>
</comment>
<keyword evidence="6" id="KW-0520">NAD</keyword>
<evidence type="ECO:0000256" key="2">
    <source>
        <dbReference type="ARBA" id="ARBA00008072"/>
    </source>
</evidence>
<sequence>MSFEIPKTYNAAVYDNPGQISTHIEQLQTPEPGPGEVLVRLTHSGVCHSDLSIMRCGWAGLPPTPKGQVGGHEGIGIIQKLGPGAEKNVRLGDRVGIKWAAAMCEKCGPCRNGFDGHCVLKKFSGYYTPGTFAEYAIAQANYVTPIPTNIDSIDAAPMLCAGLTVYTALLKANAKKGDWVAVSGAGGGLGHIALQIGSRGMDFRMIGIDHPSKSSLIKECGAEVFVDMTSFDDAGIAEETKRITDGEGAKAVIVCAGSNRAYGQALGMVGFGGTVVCVGIPEGEPVLVGGAYPGAMLTQQKSIVGSSLGSQKEAIEVLELAARGVVKTKIRVEKLDRLTDVFQEMADGKMEGRV</sequence>
<dbReference type="Proteomes" id="UP000664132">
    <property type="component" value="Unassembled WGS sequence"/>
</dbReference>
<comment type="caution">
    <text evidence="9">The sequence shown here is derived from an EMBL/GenBank/DDBJ whole genome shotgun (WGS) entry which is preliminary data.</text>
</comment>
<dbReference type="InterPro" id="IPR036291">
    <property type="entry name" value="NAD(P)-bd_dom_sf"/>
</dbReference>
<evidence type="ECO:0000256" key="4">
    <source>
        <dbReference type="ARBA" id="ARBA00022833"/>
    </source>
</evidence>
<dbReference type="InterPro" id="IPR002328">
    <property type="entry name" value="ADH_Zn_CS"/>
</dbReference>
<evidence type="ECO:0000256" key="6">
    <source>
        <dbReference type="ARBA" id="ARBA00023027"/>
    </source>
</evidence>
<dbReference type="PROSITE" id="PS00059">
    <property type="entry name" value="ADH_ZINC"/>
    <property type="match status" value="1"/>
</dbReference>
<dbReference type="Gene3D" id="3.90.180.10">
    <property type="entry name" value="Medium-chain alcohol dehydrogenases, catalytic domain"/>
    <property type="match status" value="1"/>
</dbReference>
<comment type="similarity">
    <text evidence="2 7">Belongs to the zinc-containing alcohol dehydrogenase family.</text>
</comment>
<name>A0A8H7W6V2_9HELO</name>
<dbReference type="SUPFAM" id="SSF50129">
    <property type="entry name" value="GroES-like"/>
    <property type="match status" value="1"/>
</dbReference>
<dbReference type="CDD" id="cd08297">
    <property type="entry name" value="CAD3"/>
    <property type="match status" value="1"/>
</dbReference>
<dbReference type="GO" id="GO:0004022">
    <property type="term" value="F:alcohol dehydrogenase (NAD+) activity"/>
    <property type="evidence" value="ECO:0007669"/>
    <property type="project" value="TreeGrafter"/>
</dbReference>
<dbReference type="SMART" id="SM00829">
    <property type="entry name" value="PKS_ER"/>
    <property type="match status" value="1"/>
</dbReference>
<dbReference type="GO" id="GO:0008270">
    <property type="term" value="F:zinc ion binding"/>
    <property type="evidence" value="ECO:0007669"/>
    <property type="project" value="InterPro"/>
</dbReference>
<dbReference type="GO" id="GO:0005737">
    <property type="term" value="C:cytoplasm"/>
    <property type="evidence" value="ECO:0007669"/>
    <property type="project" value="TreeGrafter"/>
</dbReference>
<evidence type="ECO:0000256" key="3">
    <source>
        <dbReference type="ARBA" id="ARBA00022723"/>
    </source>
</evidence>
<keyword evidence="10" id="KW-1185">Reference proteome</keyword>
<dbReference type="Pfam" id="PF08240">
    <property type="entry name" value="ADH_N"/>
    <property type="match status" value="1"/>
</dbReference>
<dbReference type="SUPFAM" id="SSF51735">
    <property type="entry name" value="NAD(P)-binding Rossmann-fold domains"/>
    <property type="match status" value="1"/>
</dbReference>
<proteinExistence type="inferred from homology"/>
<protein>
    <recommendedName>
        <fullName evidence="8">Enoyl reductase (ER) domain-containing protein</fullName>
    </recommendedName>
</protein>
<evidence type="ECO:0000256" key="1">
    <source>
        <dbReference type="ARBA" id="ARBA00001947"/>
    </source>
</evidence>
<dbReference type="Pfam" id="PF00107">
    <property type="entry name" value="ADH_zinc_N"/>
    <property type="match status" value="1"/>
</dbReference>